<evidence type="ECO:0000259" key="3">
    <source>
        <dbReference type="Pfam" id="PF00291"/>
    </source>
</evidence>
<reference evidence="4 5" key="1">
    <citation type="submission" date="2019-05" db="EMBL/GenBank/DDBJ databases">
        <title>Psychrobacillus vulpis sp. nov., a new species isolated from feces of a red fox that inhabits in The Tablas de Daimiel Natural Park, Albacete, Spain.</title>
        <authorList>
            <person name="Rodriguez M."/>
            <person name="Reina J.C."/>
            <person name="Bejar V."/>
            <person name="Llamas I."/>
        </authorList>
    </citation>
    <scope>NUCLEOTIDE SEQUENCE [LARGE SCALE GENOMIC DNA]</scope>
    <source>
        <strain evidence="4 5">NHI-2</strain>
    </source>
</reference>
<dbReference type="NCBIfam" id="TIGR03528">
    <property type="entry name" value="2_3_DAP_am_ly"/>
    <property type="match status" value="1"/>
</dbReference>
<dbReference type="SUPFAM" id="SSF53686">
    <property type="entry name" value="Tryptophan synthase beta subunit-like PLP-dependent enzymes"/>
    <property type="match status" value="1"/>
</dbReference>
<dbReference type="InterPro" id="IPR001926">
    <property type="entry name" value="TrpB-like_PALP"/>
</dbReference>
<feature type="domain" description="Tryptophan synthase beta chain-like PALP" evidence="3">
    <location>
        <begin position="48"/>
        <end position="360"/>
    </location>
</feature>
<gene>
    <name evidence="4" type="primary">dpaL</name>
    <name evidence="4" type="ORF">FG383_13410</name>
</gene>
<dbReference type="Proteomes" id="UP000318937">
    <property type="component" value="Unassembled WGS sequence"/>
</dbReference>
<dbReference type="PANTHER" id="PTHR42937:SF1">
    <property type="entry name" value="DIAMINOPROPIONATE AMMONIA-LYASE"/>
    <property type="match status" value="1"/>
</dbReference>
<dbReference type="GO" id="GO:1901605">
    <property type="term" value="P:alpha-amino acid metabolic process"/>
    <property type="evidence" value="ECO:0007669"/>
    <property type="project" value="UniProtKB-ARBA"/>
</dbReference>
<comment type="cofactor">
    <cofactor evidence="1">
        <name>pyridoxal 5'-phosphate</name>
        <dbReference type="ChEBI" id="CHEBI:597326"/>
    </cofactor>
</comment>
<accession>A0A544T5N0</accession>
<dbReference type="RefSeq" id="WP_142607902.1">
    <property type="nucleotide sequence ID" value="NZ_VDGG01000027.1"/>
</dbReference>
<keyword evidence="2" id="KW-0663">Pyridoxal phosphate</keyword>
<protein>
    <submittedName>
        <fullName evidence="4">Diaminopropionate ammonia-lyase</fullName>
        <ecNumber evidence="4">4.3.1.15</ecNumber>
    </submittedName>
</protein>
<dbReference type="NCBIfam" id="TIGR01747">
    <property type="entry name" value="diampropi_NH3ly"/>
    <property type="match status" value="1"/>
</dbReference>
<dbReference type="OrthoDB" id="34584at2"/>
<dbReference type="EC" id="4.3.1.15" evidence="4"/>
<dbReference type="InterPro" id="IPR010081">
    <property type="entry name" value="DiNH2opropionate_NH3_lyase"/>
</dbReference>
<evidence type="ECO:0000256" key="1">
    <source>
        <dbReference type="ARBA" id="ARBA00001933"/>
    </source>
</evidence>
<dbReference type="NCBIfam" id="NF006058">
    <property type="entry name" value="PRK08206.1"/>
    <property type="match status" value="1"/>
</dbReference>
<comment type="caution">
    <text evidence="4">The sequence shown here is derived from an EMBL/GenBank/DDBJ whole genome shotgun (WGS) entry which is preliminary data.</text>
</comment>
<proteinExistence type="predicted"/>
<keyword evidence="4" id="KW-0456">Lyase</keyword>
<keyword evidence="5" id="KW-1185">Reference proteome</keyword>
<organism evidence="4 5">
    <name type="scientific">Psychrobacillus soli</name>
    <dbReference type="NCBI Taxonomy" id="1543965"/>
    <lineage>
        <taxon>Bacteria</taxon>
        <taxon>Bacillati</taxon>
        <taxon>Bacillota</taxon>
        <taxon>Bacilli</taxon>
        <taxon>Bacillales</taxon>
        <taxon>Bacillaceae</taxon>
        <taxon>Psychrobacillus</taxon>
    </lineage>
</organism>
<sequence length="409" mass="46026">MQNKIDRNYIKWVKNKFKSTLFNEEELSFFQEEEIKKVLAFQKTHSLYTNTPLYNLRNLAEYLNVADIRVKDESYRFGLNAFKVMGGIYAIGRYLAEQLGENMEDLSFEKLRSPENRKKLGELTFISATDGNHGRGVAWAARELGHQSSIYMPKGSSMQRLTSIRNEGAHAEITEFNYDDTVRICAELAKKNGWIMVQDTAWEGYDDIPLWIMQGYASMGLEIVDQLKEADAKPPTHIFLQAGVGSFAASIAAYMFQHYRENPPIVIVVEPEKAECFYKSFSTEDGHIEMVGGEMNTIMAGLACGEPNARAYGILRQYAKGAFSCHDNIAALGMRVYGNPLKDDPKVISGESGAATLGLLYYLRSLEQGNEMNGKISLDSNSNVLLISTEGDTDPEHYKKIVWEGSYPN</sequence>
<dbReference type="InterPro" id="IPR019871">
    <property type="entry name" value="DiNH2propionate_NH3-lyase_sub"/>
</dbReference>
<evidence type="ECO:0000256" key="2">
    <source>
        <dbReference type="ARBA" id="ARBA00022898"/>
    </source>
</evidence>
<evidence type="ECO:0000313" key="5">
    <source>
        <dbReference type="Proteomes" id="UP000318937"/>
    </source>
</evidence>
<evidence type="ECO:0000313" key="4">
    <source>
        <dbReference type="EMBL" id="TQR12739.1"/>
    </source>
</evidence>
<dbReference type="Gene3D" id="3.40.50.1100">
    <property type="match status" value="2"/>
</dbReference>
<dbReference type="Pfam" id="PF00291">
    <property type="entry name" value="PALP"/>
    <property type="match status" value="1"/>
</dbReference>
<dbReference type="GO" id="GO:0008838">
    <property type="term" value="F:diaminopropionate ammonia-lyase activity"/>
    <property type="evidence" value="ECO:0007669"/>
    <property type="project" value="UniProtKB-EC"/>
</dbReference>
<dbReference type="EMBL" id="VDGG01000027">
    <property type="protein sequence ID" value="TQR12739.1"/>
    <property type="molecule type" value="Genomic_DNA"/>
</dbReference>
<dbReference type="PANTHER" id="PTHR42937">
    <property type="match status" value="1"/>
</dbReference>
<dbReference type="AlphaFoldDB" id="A0A544T5N0"/>
<dbReference type="InterPro" id="IPR036052">
    <property type="entry name" value="TrpB-like_PALP_sf"/>
</dbReference>
<name>A0A544T5N0_9BACI</name>
<dbReference type="GO" id="GO:0030170">
    <property type="term" value="F:pyridoxal phosphate binding"/>
    <property type="evidence" value="ECO:0007669"/>
    <property type="project" value="InterPro"/>
</dbReference>